<dbReference type="InterPro" id="IPR002397">
    <property type="entry name" value="Cyt_P450_B"/>
</dbReference>
<dbReference type="InterPro" id="IPR017972">
    <property type="entry name" value="Cyt_P450_CS"/>
</dbReference>
<dbReference type="OrthoDB" id="3680236at2"/>
<sequence>MPLCCGECADVVEDFGSVTLYERGHPYDVLARLRDAGPVHKLSSAALGHDFWGVFTASEAQQVLVDDDTFLSGYGVFPWNGVHNPDPLRGSIVIASDGDHRKTTRTVMNGLFTNGAVAARKSRLAAVIEKPVLTRVNNGVFDFGTEIAWPAAMRIMSDLAGTGSGYTDQLGPHVLGVLGNMAPEIAQDRQEASTSYAAVAAILDEAIGSQDKLAPDNLIGRLETARLSGELSRRDVLANLIATIVGGTEAPRLVLTSVAVLLAREPMWLEAVSSGRVTLPGLVTELLRWTSPTTMIGRTVAKRVRLGGVDLLPGETVRIMVGAVCRDPAWYPDPDVFNPSRPNRSGLVFGHGPHRCIGAAVAREQIAILVDLLVRERLVVELAGQPTLSQSNAFVGHLCAPVRVIRKN</sequence>
<accession>A0A2N3Y5D3</accession>
<dbReference type="Gene3D" id="1.10.630.10">
    <property type="entry name" value="Cytochrome P450"/>
    <property type="match status" value="1"/>
</dbReference>
<dbReference type="Pfam" id="PF00067">
    <property type="entry name" value="p450"/>
    <property type="match status" value="1"/>
</dbReference>
<dbReference type="PROSITE" id="PS00086">
    <property type="entry name" value="CYTOCHROME_P450"/>
    <property type="match status" value="1"/>
</dbReference>
<keyword evidence="2" id="KW-0408">Iron</keyword>
<evidence type="ECO:0000313" key="3">
    <source>
        <dbReference type="EMBL" id="PKW18142.1"/>
    </source>
</evidence>
<dbReference type="STRING" id="994479.GCA_000194155_06853"/>
<dbReference type="Proteomes" id="UP000233786">
    <property type="component" value="Unassembled WGS sequence"/>
</dbReference>
<dbReference type="InterPro" id="IPR036396">
    <property type="entry name" value="Cyt_P450_sf"/>
</dbReference>
<comment type="similarity">
    <text evidence="1 2">Belongs to the cytochrome P450 family.</text>
</comment>
<proteinExistence type="inferred from homology"/>
<dbReference type="PANTHER" id="PTHR46696:SF1">
    <property type="entry name" value="CYTOCHROME P450 YJIB-RELATED"/>
    <property type="match status" value="1"/>
</dbReference>
<dbReference type="RefSeq" id="WP_083822271.1">
    <property type="nucleotide sequence ID" value="NZ_CP061007.1"/>
</dbReference>
<reference evidence="3" key="1">
    <citation type="submission" date="2017-12" db="EMBL/GenBank/DDBJ databases">
        <title>Sequencing the genomes of 1000 Actinobacteria strains.</title>
        <authorList>
            <person name="Klenk H.-P."/>
        </authorList>
    </citation>
    <scope>NUCLEOTIDE SEQUENCE [LARGE SCALE GENOMIC DNA]</scope>
    <source>
        <strain evidence="3">DSM 44228</strain>
    </source>
</reference>
<name>A0A2N3Y5D3_SACSN</name>
<keyword evidence="2" id="KW-0503">Monooxygenase</keyword>
<dbReference type="AlphaFoldDB" id="A0A2N3Y5D3"/>
<dbReference type="PANTHER" id="PTHR46696">
    <property type="entry name" value="P450, PUTATIVE (EUROFUNG)-RELATED"/>
    <property type="match status" value="1"/>
</dbReference>
<dbReference type="GO" id="GO:0005506">
    <property type="term" value="F:iron ion binding"/>
    <property type="evidence" value="ECO:0007669"/>
    <property type="project" value="InterPro"/>
</dbReference>
<keyword evidence="2" id="KW-0560">Oxidoreductase</keyword>
<organism evidence="3 4">
    <name type="scientific">Saccharopolyspora spinosa</name>
    <dbReference type="NCBI Taxonomy" id="60894"/>
    <lineage>
        <taxon>Bacteria</taxon>
        <taxon>Bacillati</taxon>
        <taxon>Actinomycetota</taxon>
        <taxon>Actinomycetes</taxon>
        <taxon>Pseudonocardiales</taxon>
        <taxon>Pseudonocardiaceae</taxon>
        <taxon>Saccharopolyspora</taxon>
    </lineage>
</organism>
<dbReference type="EMBL" id="PJNB01000001">
    <property type="protein sequence ID" value="PKW18142.1"/>
    <property type="molecule type" value="Genomic_DNA"/>
</dbReference>
<evidence type="ECO:0000313" key="4">
    <source>
        <dbReference type="Proteomes" id="UP000233786"/>
    </source>
</evidence>
<keyword evidence="4" id="KW-1185">Reference proteome</keyword>
<keyword evidence="2" id="KW-0349">Heme</keyword>
<dbReference type="GO" id="GO:0020037">
    <property type="term" value="F:heme binding"/>
    <property type="evidence" value="ECO:0007669"/>
    <property type="project" value="InterPro"/>
</dbReference>
<evidence type="ECO:0000256" key="2">
    <source>
        <dbReference type="RuleBase" id="RU000461"/>
    </source>
</evidence>
<comment type="caution">
    <text evidence="3">The sequence shown here is derived from an EMBL/GenBank/DDBJ whole genome shotgun (WGS) entry which is preliminary data.</text>
</comment>
<dbReference type="GO" id="GO:0016705">
    <property type="term" value="F:oxidoreductase activity, acting on paired donors, with incorporation or reduction of molecular oxygen"/>
    <property type="evidence" value="ECO:0007669"/>
    <property type="project" value="InterPro"/>
</dbReference>
<gene>
    <name evidence="3" type="ORF">A8926_6206</name>
</gene>
<keyword evidence="2" id="KW-0479">Metal-binding</keyword>
<protein>
    <submittedName>
        <fullName evidence="3">Cytochrome P450</fullName>
    </submittedName>
</protein>
<dbReference type="PRINTS" id="PR00359">
    <property type="entry name" value="BP450"/>
</dbReference>
<dbReference type="GO" id="GO:0004497">
    <property type="term" value="F:monooxygenase activity"/>
    <property type="evidence" value="ECO:0007669"/>
    <property type="project" value="UniProtKB-KW"/>
</dbReference>
<dbReference type="InterPro" id="IPR001128">
    <property type="entry name" value="Cyt_P450"/>
</dbReference>
<evidence type="ECO:0000256" key="1">
    <source>
        <dbReference type="ARBA" id="ARBA00010617"/>
    </source>
</evidence>
<dbReference type="SUPFAM" id="SSF48264">
    <property type="entry name" value="Cytochrome P450"/>
    <property type="match status" value="1"/>
</dbReference>